<dbReference type="RefSeq" id="WP_131864882.1">
    <property type="nucleotide sequence ID" value="NZ_SMCR01000003.1"/>
</dbReference>
<evidence type="ECO:0008006" key="3">
    <source>
        <dbReference type="Google" id="ProtNLM"/>
    </source>
</evidence>
<dbReference type="Proteomes" id="UP000295719">
    <property type="component" value="Unassembled WGS sequence"/>
</dbReference>
<dbReference type="Pfam" id="PF04393">
    <property type="entry name" value="DUF535"/>
    <property type="match status" value="1"/>
</dbReference>
<dbReference type="AlphaFoldDB" id="A0A4R3YZX7"/>
<accession>A0A4R3YZX7</accession>
<dbReference type="InterPro" id="IPR007488">
    <property type="entry name" value="DUF535"/>
</dbReference>
<organism evidence="1 2">
    <name type="scientific">Biostraticola tofi</name>
    <dbReference type="NCBI Taxonomy" id="466109"/>
    <lineage>
        <taxon>Bacteria</taxon>
        <taxon>Pseudomonadati</taxon>
        <taxon>Pseudomonadota</taxon>
        <taxon>Gammaproteobacteria</taxon>
        <taxon>Enterobacterales</taxon>
        <taxon>Bruguierivoracaceae</taxon>
        <taxon>Biostraticola</taxon>
    </lineage>
</organism>
<dbReference type="EMBL" id="SMCR01000003">
    <property type="protein sequence ID" value="TCV98122.1"/>
    <property type="molecule type" value="Genomic_DNA"/>
</dbReference>
<evidence type="ECO:0000313" key="2">
    <source>
        <dbReference type="Proteomes" id="UP000295719"/>
    </source>
</evidence>
<gene>
    <name evidence="1" type="ORF">EDC52_103208</name>
</gene>
<proteinExistence type="predicted"/>
<protein>
    <recommendedName>
        <fullName evidence="3">DUF535 domain-containing protein</fullName>
    </recommendedName>
</protein>
<reference evidence="1 2" key="1">
    <citation type="submission" date="2019-03" db="EMBL/GenBank/DDBJ databases">
        <title>Genomic Encyclopedia of Type Strains, Phase IV (KMG-IV): sequencing the most valuable type-strain genomes for metagenomic binning, comparative biology and taxonomic classification.</title>
        <authorList>
            <person name="Goeker M."/>
        </authorList>
    </citation>
    <scope>NUCLEOTIDE SEQUENCE [LARGE SCALE GENOMIC DNA]</scope>
    <source>
        <strain evidence="1 2">DSM 19580</strain>
    </source>
</reference>
<dbReference type="OrthoDB" id="6835762at2"/>
<dbReference type="GO" id="GO:0006974">
    <property type="term" value="P:DNA damage response"/>
    <property type="evidence" value="ECO:0007669"/>
    <property type="project" value="TreeGrafter"/>
</dbReference>
<comment type="caution">
    <text evidence="1">The sequence shown here is derived from an EMBL/GenBank/DDBJ whole genome shotgun (WGS) entry which is preliminary data.</text>
</comment>
<name>A0A4R3YZX7_9GAMM</name>
<dbReference type="PANTHER" id="PTHR38785:SF1">
    <property type="entry name" value="HOMOLOG OF VIRK"/>
    <property type="match status" value="1"/>
</dbReference>
<dbReference type="PANTHER" id="PTHR38785">
    <property type="entry name" value="HOMOLOG OF VIRK"/>
    <property type="match status" value="1"/>
</dbReference>
<evidence type="ECO:0000313" key="1">
    <source>
        <dbReference type="EMBL" id="TCV98122.1"/>
    </source>
</evidence>
<keyword evidence="2" id="KW-1185">Reference proteome</keyword>
<sequence length="322" mass="36603">MSHIISSLVPAPAINGWQLALALAKGKCSPGIAWQGRLYRWRFFIRHFLTLRYSGAWLDHLARHPMLPSILAAQPGLPCKMHRPYLAVSMAREDQLSALVYHYDNFIRGLPPAVINAHLHHAGARLLELEGKNNKRYAINLISMDKFNREGEVTLRLMNDENIMLAQITFIMTPQAGGTLFIGGLQGAPSGVPHEAIHEATKACHGLFPKRLVVEALTELGRHLGVRQILCVSNRHHMYRCWRYFYKKKHLFHADYDGFWASLNGTLQDSGYYSLPLSISRKPIESLASKKRAEYRRRYGLLDDLSQQLAQSLAYPNRSVLR</sequence>